<proteinExistence type="predicted"/>
<dbReference type="EMBL" id="CAADFE010000108">
    <property type="protein sequence ID" value="VFJ76714.1"/>
    <property type="molecule type" value="Genomic_DNA"/>
</dbReference>
<protein>
    <submittedName>
        <fullName evidence="1">Uncharacterized protein</fullName>
    </submittedName>
</protein>
<reference evidence="1" key="1">
    <citation type="submission" date="2019-02" db="EMBL/GenBank/DDBJ databases">
        <authorList>
            <person name="Gruber-Vodicka R. H."/>
            <person name="Seah K. B. B."/>
        </authorList>
    </citation>
    <scope>NUCLEOTIDE SEQUENCE</scope>
    <source>
        <strain evidence="1">BECK_BZ131</strain>
    </source>
</reference>
<name>A0A450U1Z9_9GAMM</name>
<sequence length="48" mass="5411">MMRGITPEDEIAAYRTHGNQGELGTVASRDRENYWTLRAIAQETCIGQ</sequence>
<organism evidence="1">
    <name type="scientific">Candidatus Kentrum sp. FW</name>
    <dbReference type="NCBI Taxonomy" id="2126338"/>
    <lineage>
        <taxon>Bacteria</taxon>
        <taxon>Pseudomonadati</taxon>
        <taxon>Pseudomonadota</taxon>
        <taxon>Gammaproteobacteria</taxon>
        <taxon>Candidatus Kentrum</taxon>
    </lineage>
</organism>
<gene>
    <name evidence="1" type="ORF">BECKFW1821C_GA0114237_110811</name>
</gene>
<accession>A0A450U1Z9</accession>
<dbReference type="AlphaFoldDB" id="A0A450U1Z9"/>
<evidence type="ECO:0000313" key="1">
    <source>
        <dbReference type="EMBL" id="VFJ76714.1"/>
    </source>
</evidence>